<organism evidence="2 3">
    <name type="scientific">Oryzias javanicus</name>
    <name type="common">Javanese ricefish</name>
    <name type="synonym">Aplocheilus javanicus</name>
    <dbReference type="NCBI Taxonomy" id="123683"/>
    <lineage>
        <taxon>Eukaryota</taxon>
        <taxon>Metazoa</taxon>
        <taxon>Chordata</taxon>
        <taxon>Craniata</taxon>
        <taxon>Vertebrata</taxon>
        <taxon>Euteleostomi</taxon>
        <taxon>Actinopterygii</taxon>
        <taxon>Neopterygii</taxon>
        <taxon>Teleostei</taxon>
        <taxon>Neoteleostei</taxon>
        <taxon>Acanthomorphata</taxon>
        <taxon>Ovalentaria</taxon>
        <taxon>Atherinomorphae</taxon>
        <taxon>Beloniformes</taxon>
        <taxon>Adrianichthyidae</taxon>
        <taxon>Oryziinae</taxon>
        <taxon>Oryzias</taxon>
    </lineage>
</organism>
<dbReference type="EMBL" id="CM012450">
    <property type="protein sequence ID" value="RVE63860.1"/>
    <property type="molecule type" value="Genomic_DNA"/>
</dbReference>
<dbReference type="Proteomes" id="UP000283210">
    <property type="component" value="Chromosome 14"/>
</dbReference>
<evidence type="ECO:0000313" key="3">
    <source>
        <dbReference type="Proteomes" id="UP000283210"/>
    </source>
</evidence>
<accession>A0A437CM46</accession>
<feature type="region of interest" description="Disordered" evidence="1">
    <location>
        <begin position="71"/>
        <end position="121"/>
    </location>
</feature>
<reference evidence="2 3" key="2">
    <citation type="submission" date="2019-01" db="EMBL/GenBank/DDBJ databases">
        <title>A chromosome length genome reference of the Java medaka (oryzias javanicus).</title>
        <authorList>
            <person name="Herpin A."/>
            <person name="Takehana Y."/>
            <person name="Naruse K."/>
            <person name="Ansai S."/>
            <person name="Kawaguchi M."/>
        </authorList>
    </citation>
    <scope>NUCLEOTIDE SEQUENCE [LARGE SCALE GENOMIC DNA]</scope>
    <source>
        <strain evidence="2">RS831</strain>
        <tissue evidence="2">Whole body</tissue>
    </source>
</reference>
<evidence type="ECO:0000256" key="1">
    <source>
        <dbReference type="SAM" id="MobiDB-lite"/>
    </source>
</evidence>
<reference evidence="2 3" key="1">
    <citation type="submission" date="2018-11" db="EMBL/GenBank/DDBJ databases">
        <authorList>
            <person name="Lopez-Roques C."/>
            <person name="Donnadieu C."/>
            <person name="Bouchez O."/>
            <person name="Klopp C."/>
            <person name="Cabau C."/>
            <person name="Zahm M."/>
        </authorList>
    </citation>
    <scope>NUCLEOTIDE SEQUENCE [LARGE SCALE GENOMIC DNA]</scope>
    <source>
        <strain evidence="2">RS831</strain>
        <tissue evidence="2">Whole body</tissue>
    </source>
</reference>
<name>A0A437CM46_ORYJA</name>
<gene>
    <name evidence="2" type="ORF">OJAV_G00140620</name>
</gene>
<protein>
    <submittedName>
        <fullName evidence="2">Uncharacterized protein</fullName>
    </submittedName>
</protein>
<proteinExistence type="predicted"/>
<dbReference type="AlphaFoldDB" id="A0A437CM46"/>
<keyword evidence="3" id="KW-1185">Reference proteome</keyword>
<evidence type="ECO:0000313" key="2">
    <source>
        <dbReference type="EMBL" id="RVE63860.1"/>
    </source>
</evidence>
<sequence length="121" mass="13796">MFKTKEICWVLPRLPLSVQLFLPEQTSRTPRTICFYLEFRHNQTEICTLMENIISEFMTWNHGKIRGSCGKLPGGDQSSDRVWAEEPWSSPGDLELTDATRPSEGSASCCGRRNITIQRSS</sequence>